<dbReference type="Pfam" id="PF02373">
    <property type="entry name" value="JmjC"/>
    <property type="match status" value="1"/>
</dbReference>
<dbReference type="SUPFAM" id="SSF46774">
    <property type="entry name" value="ARID-like"/>
    <property type="match status" value="1"/>
</dbReference>
<evidence type="ECO:0000259" key="6">
    <source>
        <dbReference type="PROSITE" id="PS51184"/>
    </source>
</evidence>
<dbReference type="InterPro" id="IPR004198">
    <property type="entry name" value="Znf_C5HC2"/>
</dbReference>
<dbReference type="PROSITE" id="PS51011">
    <property type="entry name" value="ARID"/>
    <property type="match status" value="1"/>
</dbReference>
<dbReference type="SMART" id="SM00545">
    <property type="entry name" value="JmjN"/>
    <property type="match status" value="1"/>
</dbReference>
<dbReference type="Gene3D" id="2.60.120.650">
    <property type="entry name" value="Cupin"/>
    <property type="match status" value="1"/>
</dbReference>
<comment type="subcellular location">
    <subcellularLocation>
        <location evidence="1">Nucleus</location>
    </subcellularLocation>
</comment>
<evidence type="ECO:0000256" key="1">
    <source>
        <dbReference type="ARBA" id="ARBA00004123"/>
    </source>
</evidence>
<organism evidence="7 8">
    <name type="scientific">Vanessa tameamea</name>
    <name type="common">Kamehameha butterfly</name>
    <dbReference type="NCBI Taxonomy" id="334116"/>
    <lineage>
        <taxon>Eukaryota</taxon>
        <taxon>Metazoa</taxon>
        <taxon>Ecdysozoa</taxon>
        <taxon>Arthropoda</taxon>
        <taxon>Hexapoda</taxon>
        <taxon>Insecta</taxon>
        <taxon>Pterygota</taxon>
        <taxon>Neoptera</taxon>
        <taxon>Endopterygota</taxon>
        <taxon>Lepidoptera</taxon>
        <taxon>Glossata</taxon>
        <taxon>Ditrysia</taxon>
        <taxon>Papilionoidea</taxon>
        <taxon>Nymphalidae</taxon>
        <taxon>Nymphalinae</taxon>
        <taxon>Vanessa</taxon>
    </lineage>
</organism>
<evidence type="ECO:0000259" key="4">
    <source>
        <dbReference type="PROSITE" id="PS51011"/>
    </source>
</evidence>
<dbReference type="InterPro" id="IPR036431">
    <property type="entry name" value="ARID_dom_sf"/>
</dbReference>
<feature type="compositionally biased region" description="Basic residues" evidence="3">
    <location>
        <begin position="552"/>
        <end position="567"/>
    </location>
</feature>
<dbReference type="Gene3D" id="1.10.150.60">
    <property type="entry name" value="ARID DNA-binding domain"/>
    <property type="match status" value="1"/>
</dbReference>
<dbReference type="InterPro" id="IPR003349">
    <property type="entry name" value="JmjN"/>
</dbReference>
<feature type="region of interest" description="Disordered" evidence="3">
    <location>
        <begin position="498"/>
        <end position="567"/>
    </location>
</feature>
<gene>
    <name evidence="8" type="primary">LOC113404054</name>
</gene>
<dbReference type="InterPro" id="IPR003347">
    <property type="entry name" value="JmjC_dom"/>
</dbReference>
<keyword evidence="2" id="KW-0539">Nucleus</keyword>
<reference evidence="8" key="1">
    <citation type="submission" date="2025-08" db="UniProtKB">
        <authorList>
            <consortium name="RefSeq"/>
        </authorList>
    </citation>
    <scope>IDENTIFICATION</scope>
    <source>
        <tissue evidence="8">Whole body</tissue>
    </source>
</reference>
<dbReference type="PROSITE" id="PS51184">
    <property type="entry name" value="JMJC"/>
    <property type="match status" value="1"/>
</dbReference>
<feature type="compositionally biased region" description="Polar residues" evidence="3">
    <location>
        <begin position="507"/>
        <end position="521"/>
    </location>
</feature>
<dbReference type="SMART" id="SM00501">
    <property type="entry name" value="BRIGHT"/>
    <property type="match status" value="1"/>
</dbReference>
<name>A0ABM4AYV9_VANTA</name>
<evidence type="ECO:0000313" key="8">
    <source>
        <dbReference type="RefSeq" id="XP_064076478.1"/>
    </source>
</evidence>
<dbReference type="PROSITE" id="PS51183">
    <property type="entry name" value="JMJN"/>
    <property type="match status" value="1"/>
</dbReference>
<dbReference type="PANTHER" id="PTHR10694">
    <property type="entry name" value="LYSINE-SPECIFIC DEMETHYLASE"/>
    <property type="match status" value="1"/>
</dbReference>
<dbReference type="Proteomes" id="UP001652626">
    <property type="component" value="Chromosome Z"/>
</dbReference>
<sequence>MKTKVQAQRKFAQGAYVPPSANIINTVINRRVNNSNGKPNRYFFRHNTSAGRLLDSISFEGIHIHKPVVVLERLENHQFQQVDNEPDDPSDILIPINTVSSKTQVTTVSRRLPSLRNASNRNSSCLCSRSRVEKKKIISKKKPIKHNYPLKRIRRKPTRNRKFYMKLRSARPASTVDTDFSIEDDKPLMFYTKKTKRIIKKQEKQQKLPLMSNKEIPPIKQAAPNIQPTNVATDASQSETVIQSQPQTIRAGVSQTGSVLQPRSQTMRAGVYQSVPQSRSHTMRAGVYQSVPQSRSHPMRTGFSQSVPQSRLHTMRAGVYQSVARSRPHNMRAGVYQSVPQSRSHHMREIPGACPPERVQTYRRLKRYRNESAAHLRVAQTARASQFDSIKESKPQSVIEIPEEDMADDSYPVKSKQIPEVCAPKPEKSLSPKSTSCASKIESKPAMEKHQRVSVTTTGPDYTNKNVSQTNDSSFYGNNGIANWMCNSRAVNEVSNNDTAEAKEENGTASDNNHPLQTKTNGADDGAVAGPSTSLENTEQCDSPTPISGKKQNGKKKTRTTRRKKKIGTIKNSDAKILEAPVFHPNEEEFRDPIAYFQKIMPEAAKFGLCKVIAPSGFKPECTITDSIRFVVTNQYIARLYSRWGPVTRELCALRSFLTSQNITFSHAPLMEGLEVNLPKLLHFVQRQGGLKANVKSRTYVDTRKWNRLAEELNYTKMNNPAKKLDQIYVKYLLPYDALTQKERQDLAEQMDKRWSKRNDRLLQRAQNPLHRQRRLLGESDSSDDDDCEENQQIAAALNEAEECVIRGRVMNLTNFKKIAKTALQIFFPLKPTTSEVESQYWKLVLLGNEHVCVNTASIDTGTEGYGFSKNKNEPYGKHPWNLKMLSQNKGNVLRSLGPVLGVTVPTLHVGMIYSTSCWHRDPHGLPWMEYMHTGPQKIWYGIPDTESTRFRRAVESLCPTACQNKSIWLPSDIAMIPPTLLLERNVSMSRIVQKPGEYIIVFPKAYSCSICTGYTISESVYFATNPWVKTVNYVFQELRQSCEPTMFSLEQLLIAIARDEGASLTMLQLVHENFSAILSEELENRRQLEKHGLKPRVLQSEKRNAAGAWNVHENECEVCRTTLYLSRVKGVFRKKYSVCLRHALQVLDNKVKKIERRETETFEMEYFFTTFELKELISSVIQRLTKQPEKKQQDII</sequence>
<dbReference type="SUPFAM" id="SSF51197">
    <property type="entry name" value="Clavaminate synthase-like"/>
    <property type="match status" value="1"/>
</dbReference>
<dbReference type="SMART" id="SM01014">
    <property type="entry name" value="ARID"/>
    <property type="match status" value="1"/>
</dbReference>
<feature type="region of interest" description="Disordered" evidence="3">
    <location>
        <begin position="423"/>
        <end position="473"/>
    </location>
</feature>
<feature type="compositionally biased region" description="Polar residues" evidence="3">
    <location>
        <begin position="453"/>
        <end position="473"/>
    </location>
</feature>
<feature type="domain" description="ARID" evidence="4">
    <location>
        <begin position="644"/>
        <end position="741"/>
    </location>
</feature>
<feature type="compositionally biased region" description="Polar residues" evidence="3">
    <location>
        <begin position="531"/>
        <end position="546"/>
    </location>
</feature>
<feature type="domain" description="JmjN" evidence="5">
    <location>
        <begin position="580"/>
        <end position="621"/>
    </location>
</feature>
<dbReference type="GeneID" id="113404054"/>
<evidence type="ECO:0000256" key="2">
    <source>
        <dbReference type="ARBA" id="ARBA00023242"/>
    </source>
</evidence>
<dbReference type="RefSeq" id="XP_064076478.1">
    <property type="nucleotide sequence ID" value="XM_064220408.1"/>
</dbReference>
<proteinExistence type="predicted"/>
<keyword evidence="7" id="KW-1185">Reference proteome</keyword>
<dbReference type="PANTHER" id="PTHR10694:SF113">
    <property type="entry name" value="PROTEIN JUMONJI"/>
    <property type="match status" value="1"/>
</dbReference>
<protein>
    <submittedName>
        <fullName evidence="8">Protein Jumonji</fullName>
    </submittedName>
</protein>
<dbReference type="Pfam" id="PF02375">
    <property type="entry name" value="JmjN"/>
    <property type="match status" value="1"/>
</dbReference>
<evidence type="ECO:0000256" key="3">
    <source>
        <dbReference type="SAM" id="MobiDB-lite"/>
    </source>
</evidence>
<feature type="compositionally biased region" description="Basic and acidic residues" evidence="3">
    <location>
        <begin position="441"/>
        <end position="451"/>
    </location>
</feature>
<dbReference type="InterPro" id="IPR001606">
    <property type="entry name" value="ARID_dom"/>
</dbReference>
<evidence type="ECO:0000313" key="7">
    <source>
        <dbReference type="Proteomes" id="UP001652626"/>
    </source>
</evidence>
<dbReference type="SMART" id="SM00558">
    <property type="entry name" value="JmjC"/>
    <property type="match status" value="1"/>
</dbReference>
<dbReference type="Pfam" id="PF02928">
    <property type="entry name" value="zf-C5HC2"/>
    <property type="match status" value="1"/>
</dbReference>
<accession>A0ABM4AYV9</accession>
<feature type="domain" description="JmjC" evidence="6">
    <location>
        <begin position="875"/>
        <end position="1040"/>
    </location>
</feature>
<dbReference type="Pfam" id="PF01388">
    <property type="entry name" value="ARID"/>
    <property type="match status" value="1"/>
</dbReference>
<evidence type="ECO:0000259" key="5">
    <source>
        <dbReference type="PROSITE" id="PS51183"/>
    </source>
</evidence>